<protein>
    <submittedName>
        <fullName evidence="14">Chemotaxis protein</fullName>
    </submittedName>
</protein>
<evidence type="ECO:0000256" key="7">
    <source>
        <dbReference type="ARBA" id="ARBA00023136"/>
    </source>
</evidence>
<sequence length="541" mass="57624">MQFRQMKIGKRAASMFTLLGLLVLALGLVSLYETRQMDKASSEIRETWLPSVVAMGQVGTDLNRIRAITMRSLLEDQPEIRAATLQRAEQLNQALQKPLDDYEKTIFEARDRTLFDTFMSARERYNGIQASVTDAVINNRMDNARQLINGPLADATDAMQGSLRELVKYNVDGADQAAQRSADAAEESFLLITLVLVVIMLALAAIATLLTRSIVVPLADAVAVAERVATGDLTKDIQVVGKDEPALLLGALGRMQTSLRSTLARISASSDQLASASEELHSVTEDTSRGLHQQSAEIEQAATAVNQMTAAVEEVANNAVSTADASKGADQTTRDGRDQVNQALQSIRALVSEVTSTAGDIEQLAASANEISRVLDVIGSIAGQTNLLALNAAIEAARAGEAGRGFAVVADEVRALAHRTQESTGEIEQMIADIQSGTERAVGAMRSSQGRASGTLDIAQAAGEALELIAEAIASINQRNLVIASASEEQAQVAREVDRNLVNIRDLSMQTSAGANQTSAAAQDLSRLAVELNAMVAQFKV</sequence>
<evidence type="ECO:0000259" key="12">
    <source>
        <dbReference type="PROSITE" id="PS50111"/>
    </source>
</evidence>
<dbReference type="Gene3D" id="1.10.287.950">
    <property type="entry name" value="Methyl-accepting chemotaxis protein"/>
    <property type="match status" value="1"/>
</dbReference>
<dbReference type="Pfam" id="PF12729">
    <property type="entry name" value="4HB_MCP_1"/>
    <property type="match status" value="1"/>
</dbReference>
<evidence type="ECO:0000256" key="3">
    <source>
        <dbReference type="ARBA" id="ARBA00022481"/>
    </source>
</evidence>
<evidence type="ECO:0000256" key="2">
    <source>
        <dbReference type="ARBA" id="ARBA00022475"/>
    </source>
</evidence>
<dbReference type="CDD" id="cd06225">
    <property type="entry name" value="HAMP"/>
    <property type="match status" value="1"/>
</dbReference>
<dbReference type="PANTHER" id="PTHR32089">
    <property type="entry name" value="METHYL-ACCEPTING CHEMOTAXIS PROTEIN MCPB"/>
    <property type="match status" value="1"/>
</dbReference>
<dbReference type="GO" id="GO:0004888">
    <property type="term" value="F:transmembrane signaling receptor activity"/>
    <property type="evidence" value="ECO:0007669"/>
    <property type="project" value="InterPro"/>
</dbReference>
<dbReference type="SMART" id="SM00283">
    <property type="entry name" value="MA"/>
    <property type="match status" value="1"/>
</dbReference>
<comment type="subcellular location">
    <subcellularLocation>
        <location evidence="1">Cell membrane</location>
        <topology evidence="1">Multi-pass membrane protein</topology>
    </subcellularLocation>
</comment>
<accession>A0A177SAB2</accession>
<dbReference type="CDD" id="cd11386">
    <property type="entry name" value="MCP_signal"/>
    <property type="match status" value="1"/>
</dbReference>
<feature type="transmembrane region" description="Helical" evidence="11">
    <location>
        <begin position="189"/>
        <end position="210"/>
    </location>
</feature>
<evidence type="ECO:0000256" key="6">
    <source>
        <dbReference type="ARBA" id="ARBA00022989"/>
    </source>
</evidence>
<keyword evidence="4" id="KW-0145">Chemotaxis</keyword>
<evidence type="ECO:0000256" key="11">
    <source>
        <dbReference type="SAM" id="Phobius"/>
    </source>
</evidence>
<dbReference type="PANTHER" id="PTHR32089:SF120">
    <property type="entry name" value="METHYL-ACCEPTING CHEMOTAXIS PROTEIN TLPQ"/>
    <property type="match status" value="1"/>
</dbReference>
<keyword evidence="8 10" id="KW-0807">Transducer</keyword>
<feature type="domain" description="Methyl-accepting transducer" evidence="12">
    <location>
        <begin position="269"/>
        <end position="505"/>
    </location>
</feature>
<keyword evidence="7 11" id="KW-0472">Membrane</keyword>
<dbReference type="GO" id="GO:0005886">
    <property type="term" value="C:plasma membrane"/>
    <property type="evidence" value="ECO:0007669"/>
    <property type="project" value="UniProtKB-SubCell"/>
</dbReference>
<dbReference type="InterPro" id="IPR004089">
    <property type="entry name" value="MCPsignal_dom"/>
</dbReference>
<dbReference type="GO" id="GO:0007165">
    <property type="term" value="P:signal transduction"/>
    <property type="evidence" value="ECO:0007669"/>
    <property type="project" value="UniProtKB-KW"/>
</dbReference>
<comment type="caution">
    <text evidence="14">The sequence shown here is derived from an EMBL/GenBank/DDBJ whole genome shotgun (WGS) entry which is preliminary data.</text>
</comment>
<dbReference type="Proteomes" id="UP000077752">
    <property type="component" value="Unassembled WGS sequence"/>
</dbReference>
<feature type="domain" description="HAMP" evidence="13">
    <location>
        <begin position="212"/>
        <end position="264"/>
    </location>
</feature>
<dbReference type="EMBL" id="LUCV01000049">
    <property type="protein sequence ID" value="OAI84746.1"/>
    <property type="molecule type" value="Genomic_DNA"/>
</dbReference>
<evidence type="ECO:0000256" key="5">
    <source>
        <dbReference type="ARBA" id="ARBA00022692"/>
    </source>
</evidence>
<evidence type="ECO:0000256" key="4">
    <source>
        <dbReference type="ARBA" id="ARBA00022500"/>
    </source>
</evidence>
<keyword evidence="3" id="KW-0488">Methylation</keyword>
<keyword evidence="2" id="KW-1003">Cell membrane</keyword>
<proteinExistence type="inferred from homology"/>
<dbReference type="CDD" id="cd19411">
    <property type="entry name" value="MCP2201-like_sensor"/>
    <property type="match status" value="1"/>
</dbReference>
<keyword evidence="6 11" id="KW-1133">Transmembrane helix</keyword>
<dbReference type="PROSITE" id="PS50885">
    <property type="entry name" value="HAMP"/>
    <property type="match status" value="1"/>
</dbReference>
<evidence type="ECO:0000313" key="14">
    <source>
        <dbReference type="EMBL" id="OAI84746.1"/>
    </source>
</evidence>
<keyword evidence="5 11" id="KW-0812">Transmembrane</keyword>
<gene>
    <name evidence="14" type="ORF">AYO28_02365</name>
</gene>
<evidence type="ECO:0000313" key="15">
    <source>
        <dbReference type="Proteomes" id="UP000077752"/>
    </source>
</evidence>
<dbReference type="PRINTS" id="PR00260">
    <property type="entry name" value="CHEMTRNSDUCR"/>
</dbReference>
<dbReference type="InterPro" id="IPR004090">
    <property type="entry name" value="Chemotax_Me-accpt_rcpt"/>
</dbReference>
<dbReference type="FunFam" id="1.10.287.950:FF:000001">
    <property type="entry name" value="Methyl-accepting chemotaxis sensory transducer"/>
    <property type="match status" value="1"/>
</dbReference>
<dbReference type="GO" id="GO:0006935">
    <property type="term" value="P:chemotaxis"/>
    <property type="evidence" value="ECO:0007669"/>
    <property type="project" value="UniProtKB-KW"/>
</dbReference>
<dbReference type="InterPro" id="IPR024478">
    <property type="entry name" value="HlyB_4HB_MCP"/>
</dbReference>
<dbReference type="InterPro" id="IPR047347">
    <property type="entry name" value="YvaQ-like_sensor"/>
</dbReference>
<dbReference type="InterPro" id="IPR003660">
    <property type="entry name" value="HAMP_dom"/>
</dbReference>
<evidence type="ECO:0000256" key="8">
    <source>
        <dbReference type="ARBA" id="ARBA00023224"/>
    </source>
</evidence>
<dbReference type="Pfam" id="PF00672">
    <property type="entry name" value="HAMP"/>
    <property type="match status" value="1"/>
</dbReference>
<evidence type="ECO:0000256" key="10">
    <source>
        <dbReference type="PROSITE-ProRule" id="PRU00284"/>
    </source>
</evidence>
<evidence type="ECO:0000256" key="1">
    <source>
        <dbReference type="ARBA" id="ARBA00004651"/>
    </source>
</evidence>
<dbReference type="PROSITE" id="PS50111">
    <property type="entry name" value="CHEMOTAXIS_TRANSDUC_2"/>
    <property type="match status" value="1"/>
</dbReference>
<evidence type="ECO:0000259" key="13">
    <source>
        <dbReference type="PROSITE" id="PS50885"/>
    </source>
</evidence>
<evidence type="ECO:0000256" key="9">
    <source>
        <dbReference type="ARBA" id="ARBA00029447"/>
    </source>
</evidence>
<comment type="similarity">
    <text evidence="9">Belongs to the methyl-accepting chemotaxis (MCP) protein family.</text>
</comment>
<dbReference type="SMART" id="SM00304">
    <property type="entry name" value="HAMP"/>
    <property type="match status" value="2"/>
</dbReference>
<dbReference type="SUPFAM" id="SSF58104">
    <property type="entry name" value="Methyl-accepting chemotaxis protein (MCP) signaling domain"/>
    <property type="match status" value="1"/>
</dbReference>
<reference evidence="14 15" key="1">
    <citation type="submission" date="2016-03" db="EMBL/GenBank/DDBJ databases">
        <title>Draft Genome Assembly of Pseudomonas putida strain CBF10-2.</title>
        <authorList>
            <person name="Iyer R.S."/>
            <person name="Damania A."/>
        </authorList>
    </citation>
    <scope>NUCLEOTIDE SEQUENCE [LARGE SCALE GENOMIC DNA]</scope>
    <source>
        <strain evidence="14 15">CBF10-2</strain>
    </source>
</reference>
<dbReference type="AlphaFoldDB" id="A0A177SAB2"/>
<dbReference type="Pfam" id="PF00015">
    <property type="entry name" value="MCPsignal"/>
    <property type="match status" value="1"/>
</dbReference>
<name>A0A177SAB2_PSEPU</name>
<organism evidence="14 15">
    <name type="scientific">Pseudomonas putida</name>
    <name type="common">Arthrobacter siderocapsulatus</name>
    <dbReference type="NCBI Taxonomy" id="303"/>
    <lineage>
        <taxon>Bacteria</taxon>
        <taxon>Pseudomonadati</taxon>
        <taxon>Pseudomonadota</taxon>
        <taxon>Gammaproteobacteria</taxon>
        <taxon>Pseudomonadales</taxon>
        <taxon>Pseudomonadaceae</taxon>
        <taxon>Pseudomonas</taxon>
    </lineage>
</organism>